<evidence type="ECO:0000313" key="2">
    <source>
        <dbReference type="EMBL" id="NEK56923.1"/>
    </source>
</evidence>
<proteinExistence type="predicted"/>
<dbReference type="InterPro" id="IPR032710">
    <property type="entry name" value="NTF2-like_dom_sf"/>
</dbReference>
<comment type="caution">
    <text evidence="2">The sequence shown here is derived from an EMBL/GenBank/DDBJ whole genome shotgun (WGS) entry which is preliminary data.</text>
</comment>
<accession>A0A7K3VXU7</accession>
<organism evidence="2 3">
    <name type="scientific">Geodermatophilus sabuli</name>
    <dbReference type="NCBI Taxonomy" id="1564158"/>
    <lineage>
        <taxon>Bacteria</taxon>
        <taxon>Bacillati</taxon>
        <taxon>Actinomycetota</taxon>
        <taxon>Actinomycetes</taxon>
        <taxon>Geodermatophilales</taxon>
        <taxon>Geodermatophilaceae</taxon>
        <taxon>Geodermatophilus</taxon>
    </lineage>
</organism>
<evidence type="ECO:0000313" key="3">
    <source>
        <dbReference type="Proteomes" id="UP000470246"/>
    </source>
</evidence>
<dbReference type="Pfam" id="PF12680">
    <property type="entry name" value="SnoaL_2"/>
    <property type="match status" value="1"/>
</dbReference>
<dbReference type="PANTHER" id="PTHR41252:SF1">
    <property type="entry name" value="BLR2505 PROTEIN"/>
    <property type="match status" value="1"/>
</dbReference>
<evidence type="ECO:0000259" key="1">
    <source>
        <dbReference type="Pfam" id="PF12680"/>
    </source>
</evidence>
<dbReference type="PANTHER" id="PTHR41252">
    <property type="entry name" value="BLR2505 PROTEIN"/>
    <property type="match status" value="1"/>
</dbReference>
<dbReference type="SUPFAM" id="SSF54427">
    <property type="entry name" value="NTF2-like"/>
    <property type="match status" value="1"/>
</dbReference>
<feature type="domain" description="SnoaL-like" evidence="1">
    <location>
        <begin position="11"/>
        <end position="115"/>
    </location>
</feature>
<name>A0A7K3VXU7_9ACTN</name>
<dbReference type="Proteomes" id="UP000470246">
    <property type="component" value="Unassembled WGS sequence"/>
</dbReference>
<dbReference type="EMBL" id="JAAGWF010000004">
    <property type="protein sequence ID" value="NEK56923.1"/>
    <property type="molecule type" value="Genomic_DNA"/>
</dbReference>
<dbReference type="AlphaFoldDB" id="A0A7K3VXU7"/>
<gene>
    <name evidence="2" type="ORF">GCU56_03435</name>
</gene>
<reference evidence="2 3" key="1">
    <citation type="submission" date="2020-02" db="EMBL/GenBank/DDBJ databases">
        <title>Geodermatophilus sabuli CPCC 205279 I12A-02694.</title>
        <authorList>
            <person name="Jiang Z."/>
        </authorList>
    </citation>
    <scope>NUCLEOTIDE SEQUENCE [LARGE SCALE GENOMIC DNA]</scope>
    <source>
        <strain evidence="2 3">I12A-02694</strain>
    </source>
</reference>
<keyword evidence="3" id="KW-1185">Reference proteome</keyword>
<dbReference type="RefSeq" id="WP_163480110.1">
    <property type="nucleotide sequence ID" value="NZ_JAAGWF010000004.1"/>
</dbReference>
<dbReference type="InterPro" id="IPR037401">
    <property type="entry name" value="SnoaL-like"/>
</dbReference>
<sequence length="131" mass="14801">MSEHPNVQRLRDGYDAFGKGDFSALDDLFAEDIRWHEGGRSQLAGHLEGRAAVYDLFRRLFELTGGTFRLDVRTAFADDTDGVVVAVASGRVGNRSFDQLMEAHIWRFSDGRIAEFWHAQTDQYAVDEVFG</sequence>
<dbReference type="Gene3D" id="3.10.450.50">
    <property type="match status" value="1"/>
</dbReference>
<protein>
    <recommendedName>
        <fullName evidence="1">SnoaL-like domain-containing protein</fullName>
    </recommendedName>
</protein>